<evidence type="ECO:0000313" key="1">
    <source>
        <dbReference type="EMBL" id="KAB8360627.1"/>
    </source>
</evidence>
<comment type="caution">
    <text evidence="1">The sequence shown here is derived from an EMBL/GenBank/DDBJ whole genome shotgun (WGS) entry which is preliminary data.</text>
</comment>
<protein>
    <submittedName>
        <fullName evidence="1">Uncharacterized protein</fullName>
    </submittedName>
</protein>
<dbReference type="Proteomes" id="UP000327013">
    <property type="component" value="Unassembled WGS sequence"/>
</dbReference>
<dbReference type="AlphaFoldDB" id="A0A5N6KYQ9"/>
<dbReference type="EMBL" id="VIBQ01000017">
    <property type="protein sequence ID" value="KAB8360627.1"/>
    <property type="molecule type" value="Genomic_DNA"/>
</dbReference>
<gene>
    <name evidence="1" type="ORF">FH972_024365</name>
</gene>
<sequence length="96" mass="11041">MRVYKVAIEVTARVPTISRATGEFAETMRETKFAVMPRMAAKERSCRARMTRNVLARGRAPYVGRGILQGLVVRCLMVVEMWSCRRKQNRFASEMN</sequence>
<reference evidence="1 2" key="1">
    <citation type="submission" date="2019-06" db="EMBL/GenBank/DDBJ databases">
        <title>A chromosomal-level reference genome of Carpinus fangiana (Coryloideae, Betulaceae).</title>
        <authorList>
            <person name="Yang X."/>
            <person name="Wang Z."/>
            <person name="Zhang L."/>
            <person name="Hao G."/>
            <person name="Liu J."/>
            <person name="Yang Y."/>
        </authorList>
    </citation>
    <scope>NUCLEOTIDE SEQUENCE [LARGE SCALE GENOMIC DNA]</scope>
    <source>
        <strain evidence="1">Cfa_2016G</strain>
        <tissue evidence="1">Leaf</tissue>
    </source>
</reference>
<organism evidence="1 2">
    <name type="scientific">Carpinus fangiana</name>
    <dbReference type="NCBI Taxonomy" id="176857"/>
    <lineage>
        <taxon>Eukaryota</taxon>
        <taxon>Viridiplantae</taxon>
        <taxon>Streptophyta</taxon>
        <taxon>Embryophyta</taxon>
        <taxon>Tracheophyta</taxon>
        <taxon>Spermatophyta</taxon>
        <taxon>Magnoliopsida</taxon>
        <taxon>eudicotyledons</taxon>
        <taxon>Gunneridae</taxon>
        <taxon>Pentapetalae</taxon>
        <taxon>rosids</taxon>
        <taxon>fabids</taxon>
        <taxon>Fagales</taxon>
        <taxon>Betulaceae</taxon>
        <taxon>Carpinus</taxon>
    </lineage>
</organism>
<accession>A0A5N6KYQ9</accession>
<proteinExistence type="predicted"/>
<keyword evidence="2" id="KW-1185">Reference proteome</keyword>
<name>A0A5N6KYQ9_9ROSI</name>
<evidence type="ECO:0000313" key="2">
    <source>
        <dbReference type="Proteomes" id="UP000327013"/>
    </source>
</evidence>